<keyword evidence="6" id="KW-0472">Membrane</keyword>
<reference evidence="7 8" key="1">
    <citation type="submission" date="2019-09" db="EMBL/GenBank/DDBJ databases">
        <title>Draft genome of the ectomycorrhizal ascomycete Sphaerosporella brunnea.</title>
        <authorList>
            <consortium name="DOE Joint Genome Institute"/>
            <person name="Benucci G.M."/>
            <person name="Marozzi G."/>
            <person name="Antonielli L."/>
            <person name="Sanchez S."/>
            <person name="Marco P."/>
            <person name="Wang X."/>
            <person name="Falini L.B."/>
            <person name="Barry K."/>
            <person name="Haridas S."/>
            <person name="Lipzen A."/>
            <person name="Labutti K."/>
            <person name="Grigoriev I.V."/>
            <person name="Murat C."/>
            <person name="Martin F."/>
            <person name="Albertini E."/>
            <person name="Donnini D."/>
            <person name="Bonito G."/>
        </authorList>
    </citation>
    <scope>NUCLEOTIDE SEQUENCE [LARGE SCALE GENOMIC DNA]</scope>
    <source>
        <strain evidence="7 8">Sb_GMNB300</strain>
    </source>
</reference>
<dbReference type="GO" id="GO:0005783">
    <property type="term" value="C:endoplasmic reticulum"/>
    <property type="evidence" value="ECO:0007669"/>
    <property type="project" value="UniProtKB-SubCell"/>
</dbReference>
<dbReference type="PANTHER" id="PTHR48182">
    <property type="entry name" value="PROTEIN SERAC1"/>
    <property type="match status" value="1"/>
</dbReference>
<evidence type="ECO:0000256" key="5">
    <source>
        <dbReference type="ARBA" id="ARBA00023128"/>
    </source>
</evidence>
<dbReference type="InterPro" id="IPR052374">
    <property type="entry name" value="SERAC1"/>
</dbReference>
<dbReference type="SUPFAM" id="SSF53474">
    <property type="entry name" value="alpha/beta-Hydrolases"/>
    <property type="match status" value="1"/>
</dbReference>
<dbReference type="GO" id="GO:0016020">
    <property type="term" value="C:membrane"/>
    <property type="evidence" value="ECO:0007669"/>
    <property type="project" value="UniProtKB-SubCell"/>
</dbReference>
<sequence>MVSRQHPTMGRTLRISGIPKDITKKALKDSLESLLSDKNQRKGLIFSLVPNRDDDEQTATVTFERDTEPPLFAQCVSGRRVEIELDGVGEDLVVDCDFLGMTPLYSDDDPKVDIIAVTRLAGHAFGSWKSPTSGKMWLRDFLPIGLRGCHARILTFGYDSTLQNSLSSSSLQQFSRQLLDATANSRASEKEKHRPLIFIGHSIGGLVIKQALVEARPPHGSVHDQAILESCTSLFFFGVPNKGLNETNLVDLLKGQPNADFVNDLREGSAFLDLAYDSFLRGFTHDDCKITSFYEMQFTKTLVEIDGKWMREGEPVQMVTKDSATWASRTEALPDQVPLEANHSTLVKFSDRHDNKYEVVLGRIREQVVEAAEVIKKRHGHASTHGEHLYEDVEKVRQRRVEQFTPYASTTRA</sequence>
<dbReference type="InterPro" id="IPR029058">
    <property type="entry name" value="AB_hydrolase_fold"/>
</dbReference>
<keyword evidence="4" id="KW-0256">Endoplasmic reticulum</keyword>
<dbReference type="AlphaFoldDB" id="A0A5J5EZV4"/>
<dbReference type="Gene3D" id="3.40.50.1820">
    <property type="entry name" value="alpha/beta hydrolase"/>
    <property type="match status" value="1"/>
</dbReference>
<organism evidence="7 8">
    <name type="scientific">Sphaerosporella brunnea</name>
    <dbReference type="NCBI Taxonomy" id="1250544"/>
    <lineage>
        <taxon>Eukaryota</taxon>
        <taxon>Fungi</taxon>
        <taxon>Dikarya</taxon>
        <taxon>Ascomycota</taxon>
        <taxon>Pezizomycotina</taxon>
        <taxon>Pezizomycetes</taxon>
        <taxon>Pezizales</taxon>
        <taxon>Pyronemataceae</taxon>
        <taxon>Sphaerosporella</taxon>
    </lineage>
</organism>
<evidence type="ECO:0000256" key="2">
    <source>
        <dbReference type="ARBA" id="ARBA00004240"/>
    </source>
</evidence>
<gene>
    <name evidence="7" type="ORF">FN846DRAFT_944125</name>
</gene>
<keyword evidence="8" id="KW-1185">Reference proteome</keyword>
<evidence type="ECO:0000256" key="6">
    <source>
        <dbReference type="ARBA" id="ARBA00023136"/>
    </source>
</evidence>
<evidence type="ECO:0000313" key="7">
    <source>
        <dbReference type="EMBL" id="KAA8908942.1"/>
    </source>
</evidence>
<keyword evidence="5" id="KW-0496">Mitochondrion</keyword>
<name>A0A5J5EZV4_9PEZI</name>
<evidence type="ECO:0000313" key="8">
    <source>
        <dbReference type="Proteomes" id="UP000326924"/>
    </source>
</evidence>
<comment type="caution">
    <text evidence="7">The sequence shown here is derived from an EMBL/GenBank/DDBJ whole genome shotgun (WGS) entry which is preliminary data.</text>
</comment>
<evidence type="ECO:0008006" key="9">
    <source>
        <dbReference type="Google" id="ProtNLM"/>
    </source>
</evidence>
<accession>A0A5J5EZV4</accession>
<comment type="subcellular location">
    <subcellularLocation>
        <location evidence="2">Endoplasmic reticulum</location>
    </subcellularLocation>
    <subcellularLocation>
        <location evidence="3">Membrane</location>
    </subcellularLocation>
    <subcellularLocation>
        <location evidence="1">Mitochondrion</location>
    </subcellularLocation>
</comment>
<dbReference type="GO" id="GO:0005739">
    <property type="term" value="C:mitochondrion"/>
    <property type="evidence" value="ECO:0007669"/>
    <property type="project" value="UniProtKB-SubCell"/>
</dbReference>
<protein>
    <recommendedName>
        <fullName evidence="9">DUF676 domain-containing protein</fullName>
    </recommendedName>
</protein>
<evidence type="ECO:0000256" key="1">
    <source>
        <dbReference type="ARBA" id="ARBA00004173"/>
    </source>
</evidence>
<dbReference type="InParanoid" id="A0A5J5EZV4"/>
<proteinExistence type="predicted"/>
<evidence type="ECO:0000256" key="3">
    <source>
        <dbReference type="ARBA" id="ARBA00004370"/>
    </source>
</evidence>
<dbReference type="EMBL" id="VXIS01000063">
    <property type="protein sequence ID" value="KAA8908942.1"/>
    <property type="molecule type" value="Genomic_DNA"/>
</dbReference>
<dbReference type="OrthoDB" id="1658288at2759"/>
<dbReference type="PANTHER" id="PTHR48182:SF2">
    <property type="entry name" value="PROTEIN SERAC1"/>
    <property type="match status" value="1"/>
</dbReference>
<evidence type="ECO:0000256" key="4">
    <source>
        <dbReference type="ARBA" id="ARBA00022824"/>
    </source>
</evidence>
<dbReference type="Proteomes" id="UP000326924">
    <property type="component" value="Unassembled WGS sequence"/>
</dbReference>